<evidence type="ECO:0000313" key="2">
    <source>
        <dbReference type="Proteomes" id="UP000235914"/>
    </source>
</evidence>
<evidence type="ECO:0000313" key="1">
    <source>
        <dbReference type="EMBL" id="PNC57596.1"/>
    </source>
</evidence>
<dbReference type="Proteomes" id="UP000235914">
    <property type="component" value="Unassembled WGS sequence"/>
</dbReference>
<dbReference type="EMBL" id="PJKN01000001">
    <property type="protein sequence ID" value="PNC57596.1"/>
    <property type="molecule type" value="Genomic_DNA"/>
</dbReference>
<proteinExistence type="predicted"/>
<accession>A0AAP8NP44</accession>
<dbReference type="AlphaFoldDB" id="A0AAP8NP44"/>
<protein>
    <submittedName>
        <fullName evidence="1">Uncharacterized protein</fullName>
    </submittedName>
</protein>
<comment type="caution">
    <text evidence="1">The sequence shown here is derived from an EMBL/GenBank/DDBJ whole genome shotgun (WGS) entry which is preliminary data.</text>
</comment>
<name>A0AAP8NP44_9BACT</name>
<sequence>MKAPAKRRKYGLNVWKAHLKVDAMHIEAMYDGSIVKDICTGSIGNNWKEIKRKILNRKRREK</sequence>
<reference evidence="1 2" key="1">
    <citation type="journal article" date="2017" name="BMC Genomics">
        <title>Genome sequencing of 39 Akkermansia muciniphila isolates reveals its population structure, genomic and functional diverisity, and global distribution in mammalian gut microbiotas.</title>
        <authorList>
            <person name="Guo X."/>
            <person name="Li S."/>
            <person name="Zhang J."/>
            <person name="Wu F."/>
            <person name="Li X."/>
            <person name="Wu D."/>
            <person name="Zhang M."/>
            <person name="Ou Z."/>
            <person name="Jie Z."/>
            <person name="Yan Q."/>
            <person name="Li P."/>
            <person name="Yi J."/>
            <person name="Peng Y."/>
        </authorList>
    </citation>
    <scope>NUCLEOTIDE SEQUENCE [LARGE SCALE GENOMIC DNA]</scope>
    <source>
        <strain evidence="1 2">GP43</strain>
    </source>
</reference>
<organism evidence="1 2">
    <name type="scientific">Akkermansia muciniphila</name>
    <dbReference type="NCBI Taxonomy" id="239935"/>
    <lineage>
        <taxon>Bacteria</taxon>
        <taxon>Pseudomonadati</taxon>
        <taxon>Verrucomicrobiota</taxon>
        <taxon>Verrucomicrobiia</taxon>
        <taxon>Verrucomicrobiales</taxon>
        <taxon>Akkermansiaceae</taxon>
        <taxon>Akkermansia</taxon>
    </lineage>
</organism>
<gene>
    <name evidence="1" type="ORF">CXU09_00510</name>
</gene>